<evidence type="ECO:0000313" key="12">
    <source>
        <dbReference type="Proteomes" id="UP001387110"/>
    </source>
</evidence>
<proteinExistence type="predicted"/>
<dbReference type="RefSeq" id="WP_023468662.1">
    <property type="nucleotide sequence ID" value="NZ_FMYN01000001.1"/>
</dbReference>
<evidence type="ECO:0000313" key="9">
    <source>
        <dbReference type="EMBL" id="MEI4461292.1"/>
    </source>
</evidence>
<feature type="transmembrane region" description="Helical" evidence="6">
    <location>
        <begin position="154"/>
        <end position="173"/>
    </location>
</feature>
<keyword evidence="4 6" id="KW-1133">Transmembrane helix</keyword>
<dbReference type="EMBL" id="LNQL01000001">
    <property type="protein sequence ID" value="KSU50694.1"/>
    <property type="molecule type" value="Genomic_DNA"/>
</dbReference>
<feature type="transmembrane region" description="Helical" evidence="6">
    <location>
        <begin position="6"/>
        <end position="27"/>
    </location>
</feature>
<evidence type="ECO:0000256" key="5">
    <source>
        <dbReference type="ARBA" id="ARBA00023136"/>
    </source>
</evidence>
<accession>A0A0V8GKP1</accession>
<dbReference type="OrthoDB" id="9792579at2"/>
<dbReference type="Pfam" id="PF02653">
    <property type="entry name" value="BPD_transp_2"/>
    <property type="match status" value="1"/>
</dbReference>
<evidence type="ECO:0000313" key="10">
    <source>
        <dbReference type="Proteomes" id="UP000053797"/>
    </source>
</evidence>
<feature type="transmembrane region" description="Helical" evidence="6">
    <location>
        <begin position="203"/>
        <end position="222"/>
    </location>
</feature>
<feature type="transmembrane region" description="Helical" evidence="6">
    <location>
        <begin position="283"/>
        <end position="301"/>
    </location>
</feature>
<reference evidence="7 10" key="1">
    <citation type="journal article" date="2015" name="Int. J. Syst. Evol. Microbiol.">
        <title>Exiguobacterium enclense sp. nov., isolated from sediment.</title>
        <authorList>
            <person name="Dastager S.G."/>
            <person name="Mawlankar R."/>
            <person name="Sonalkar V.V."/>
            <person name="Thorat M.N."/>
            <person name="Mual P."/>
            <person name="Verma A."/>
            <person name="Krishnamurthi S."/>
            <person name="Tang S.K."/>
            <person name="Li W.J."/>
        </authorList>
    </citation>
    <scope>NUCLEOTIDE SEQUENCE [LARGE SCALE GENOMIC DNA]</scope>
    <source>
        <strain evidence="7 10">NIO-1109</strain>
    </source>
</reference>
<dbReference type="AlphaFoldDB" id="A0A0V8GKP1"/>
<dbReference type="PANTHER" id="PTHR43370">
    <property type="entry name" value="SUGAR ABC TRANSPORTER INTEGRAL MEMBRANE PROTEIN-RELATED"/>
    <property type="match status" value="1"/>
</dbReference>
<dbReference type="EMBL" id="JBAWKY010000001">
    <property type="protein sequence ID" value="MEI4461292.1"/>
    <property type="molecule type" value="Genomic_DNA"/>
</dbReference>
<dbReference type="InterPro" id="IPR001851">
    <property type="entry name" value="ABC_transp_permease"/>
</dbReference>
<dbReference type="GeneID" id="90837080"/>
<feature type="transmembrane region" description="Helical" evidence="6">
    <location>
        <begin position="39"/>
        <end position="59"/>
    </location>
</feature>
<evidence type="ECO:0000256" key="6">
    <source>
        <dbReference type="SAM" id="Phobius"/>
    </source>
</evidence>
<gene>
    <name evidence="7" type="ORF">AS033_04745</name>
    <name evidence="8" type="ORF">RSA11_09895</name>
    <name evidence="9" type="ORF">SZL87_02510</name>
</gene>
<dbReference type="Proteomes" id="UP000072605">
    <property type="component" value="Unassembled WGS sequence"/>
</dbReference>
<reference evidence="8 11" key="2">
    <citation type="journal article" date="2016" name="Front. Microbiol.">
        <title>Genomic Resource of Rice Seed Associated Bacteria.</title>
        <authorList>
            <person name="Midha S."/>
            <person name="Bansal K."/>
            <person name="Sharma S."/>
            <person name="Kumar N."/>
            <person name="Patil P.P."/>
            <person name="Chaudhry V."/>
            <person name="Patil P.B."/>
        </authorList>
    </citation>
    <scope>NUCLEOTIDE SEQUENCE [LARGE SCALE GENOMIC DNA]</scope>
    <source>
        <strain evidence="8 11">RSA11</strain>
    </source>
</reference>
<dbReference type="PANTHER" id="PTHR43370:SF1">
    <property type="entry name" value="GUANOSINE ABC TRANSPORTER PERMEASE PROTEIN NUPQ"/>
    <property type="match status" value="1"/>
</dbReference>
<comment type="subcellular location">
    <subcellularLocation>
        <location evidence="1">Cell membrane</location>
        <topology evidence="1">Multi-pass membrane protein</topology>
    </subcellularLocation>
</comment>
<evidence type="ECO:0000256" key="4">
    <source>
        <dbReference type="ARBA" id="ARBA00022989"/>
    </source>
</evidence>
<sequence>MGFLEVLYIIVPIALAYSAPLIIAALGGIFSERSGVVNIALEGLMVMGAFTGVVTALTLSKMGLGAASPWLAMLIAIVVGAVFSLFLAIPAILFRADQTVLGVAINLLAVGLAIFLVRALYSKGQTDSIPNRISKENVPFLSDIPVLKMFFANVYYTSYIAIVLAFVAWYIIFKTPFGLRLRSVGEHPMAADTMGINVTKMRFIGVMISGGFGGLAGAVYATSISLNFSVTTILGQGFLAIAAMIFGKWNPLGAMGAALFFGFAQAISIIGQQLPLLDQIPQVYLLIAPYLLTILALAGVVGRADAPKAVGVPYIKGKR</sequence>
<comment type="caution">
    <text evidence="7">The sequence shown here is derived from an EMBL/GenBank/DDBJ whole genome shotgun (WGS) entry which is preliminary data.</text>
</comment>
<dbReference type="Proteomes" id="UP001387110">
    <property type="component" value="Unassembled WGS sequence"/>
</dbReference>
<feature type="transmembrane region" description="Helical" evidence="6">
    <location>
        <begin position="253"/>
        <end position="271"/>
    </location>
</feature>
<dbReference type="EMBL" id="LDQV01000023">
    <property type="protein sequence ID" value="KTR26540.1"/>
    <property type="molecule type" value="Genomic_DNA"/>
</dbReference>
<keyword evidence="3 6" id="KW-0812">Transmembrane</keyword>
<evidence type="ECO:0000256" key="3">
    <source>
        <dbReference type="ARBA" id="ARBA00022692"/>
    </source>
</evidence>
<evidence type="ECO:0000256" key="2">
    <source>
        <dbReference type="ARBA" id="ARBA00022475"/>
    </source>
</evidence>
<keyword evidence="2" id="KW-1003">Cell membrane</keyword>
<feature type="transmembrane region" description="Helical" evidence="6">
    <location>
        <begin position="228"/>
        <end position="246"/>
    </location>
</feature>
<evidence type="ECO:0000256" key="1">
    <source>
        <dbReference type="ARBA" id="ARBA00004651"/>
    </source>
</evidence>
<evidence type="ECO:0000313" key="8">
    <source>
        <dbReference type="EMBL" id="KTR26540.1"/>
    </source>
</evidence>
<feature type="transmembrane region" description="Helical" evidence="6">
    <location>
        <begin position="71"/>
        <end position="93"/>
    </location>
</feature>
<reference evidence="9 12" key="3">
    <citation type="submission" date="2023-12" db="EMBL/GenBank/DDBJ databases">
        <authorList>
            <person name="Easwaran N."/>
            <person name="Lazarus H.P.S."/>
        </authorList>
    </citation>
    <scope>NUCLEOTIDE SEQUENCE [LARGE SCALE GENOMIC DNA]</scope>
    <source>
        <strain evidence="9 12">VIT-2023</strain>
    </source>
</reference>
<dbReference type="GO" id="GO:0005886">
    <property type="term" value="C:plasma membrane"/>
    <property type="evidence" value="ECO:0007669"/>
    <property type="project" value="UniProtKB-SubCell"/>
</dbReference>
<dbReference type="Proteomes" id="UP000053797">
    <property type="component" value="Unassembled WGS sequence"/>
</dbReference>
<evidence type="ECO:0000313" key="7">
    <source>
        <dbReference type="EMBL" id="KSU50694.1"/>
    </source>
</evidence>
<evidence type="ECO:0000313" key="11">
    <source>
        <dbReference type="Proteomes" id="UP000072605"/>
    </source>
</evidence>
<dbReference type="CDD" id="cd06580">
    <property type="entry name" value="TM_PBP1_transp_TpRbsC_like"/>
    <property type="match status" value="1"/>
</dbReference>
<protein>
    <submittedName>
        <fullName evidence="7 9">ABC transporter permease</fullName>
    </submittedName>
</protein>
<dbReference type="GO" id="GO:0022857">
    <property type="term" value="F:transmembrane transporter activity"/>
    <property type="evidence" value="ECO:0007669"/>
    <property type="project" value="InterPro"/>
</dbReference>
<organism evidence="7 10">
    <name type="scientific">Exiguobacterium indicum</name>
    <dbReference type="NCBI Taxonomy" id="296995"/>
    <lineage>
        <taxon>Bacteria</taxon>
        <taxon>Bacillati</taxon>
        <taxon>Bacillota</taxon>
        <taxon>Bacilli</taxon>
        <taxon>Bacillales</taxon>
        <taxon>Bacillales Family XII. Incertae Sedis</taxon>
        <taxon>Exiguobacterium</taxon>
    </lineage>
</organism>
<keyword evidence="12" id="KW-1185">Reference proteome</keyword>
<name>A0A0V8GKP1_9BACL</name>
<feature type="transmembrane region" description="Helical" evidence="6">
    <location>
        <begin position="100"/>
        <end position="121"/>
    </location>
</feature>
<keyword evidence="5 6" id="KW-0472">Membrane</keyword>